<dbReference type="Gene3D" id="3.40.50.1580">
    <property type="entry name" value="Nucleoside phosphorylase domain"/>
    <property type="match status" value="1"/>
</dbReference>
<dbReference type="PANTHER" id="PTHR47705">
    <property type="entry name" value="AGAP000321-PA"/>
    <property type="match status" value="1"/>
</dbReference>
<accession>A0A0X3P6W5</accession>
<reference evidence="1" key="1">
    <citation type="submission" date="2016-01" db="EMBL/GenBank/DDBJ databases">
        <title>Reference transcriptome for the parasite Schistocephalus solidus: insights into the molecular evolution of parasitism.</title>
        <authorList>
            <person name="Hebert F.O."/>
            <person name="Grambauer S."/>
            <person name="Barber I."/>
            <person name="Landry C.R."/>
            <person name="Aubin-Horth N."/>
        </authorList>
    </citation>
    <scope>NUCLEOTIDE SEQUENCE</scope>
</reference>
<dbReference type="GO" id="GO:0009116">
    <property type="term" value="P:nucleoside metabolic process"/>
    <property type="evidence" value="ECO:0007669"/>
    <property type="project" value="InterPro"/>
</dbReference>
<evidence type="ECO:0000313" key="1">
    <source>
        <dbReference type="EMBL" id="JAP47655.1"/>
    </source>
</evidence>
<dbReference type="EMBL" id="GEEE01015570">
    <property type="protein sequence ID" value="JAP47655.1"/>
    <property type="molecule type" value="Transcribed_RNA"/>
</dbReference>
<dbReference type="InterPro" id="IPR035994">
    <property type="entry name" value="Nucleoside_phosphorylase_sf"/>
</dbReference>
<protein>
    <recommendedName>
        <fullName evidence="2">Nucleoside phosphorylase domain-containing protein</fullName>
    </recommendedName>
</protein>
<proteinExistence type="predicted"/>
<organism evidence="1">
    <name type="scientific">Schistocephalus solidus</name>
    <name type="common">Tapeworm</name>
    <dbReference type="NCBI Taxonomy" id="70667"/>
    <lineage>
        <taxon>Eukaryota</taxon>
        <taxon>Metazoa</taxon>
        <taxon>Spiralia</taxon>
        <taxon>Lophotrochozoa</taxon>
        <taxon>Platyhelminthes</taxon>
        <taxon>Cestoda</taxon>
        <taxon>Eucestoda</taxon>
        <taxon>Diphyllobothriidea</taxon>
        <taxon>Diphyllobothriidae</taxon>
        <taxon>Schistocephalus</taxon>
    </lineage>
</organism>
<gene>
    <name evidence="1" type="ORF">TR165007</name>
</gene>
<dbReference type="PANTHER" id="PTHR47705:SF1">
    <property type="entry name" value="PNP_UDP_1 DOMAIN-CONTAINING PROTEIN"/>
    <property type="match status" value="1"/>
</dbReference>
<sequence length="616" mass="68679">MAQRVVAMTPRTKGNIKIIQVERTNNLDVSQVYHTGSGHLNGIVINKETQSAEPETESQDMQLEFTCLMHNNRTADSHAESRRLKFWFLDKTERPQRLTDSYDFFKDLVNQGTFPKDYVGFIKRMLKQLQSDHYPSLRRVDLDIIPLEPSSQEAFVPEIEGKPIEVVVREDILRTLEDAYPNVLSIDDLIRITNIDDVGLLTLQLKELQESNVIQSVSIDSAPTKKMGYRRNLQVLHKVEELRGADNMRSLSHEQKPTIAIITNLLCEKLAVDSLMERKTTYVRYKIEGDSNVYTIGYIGKQKVISVKLPMVGRELQAKISSGSITTRLLGAFQSIQHVLLVGVGGSVSHVYEFNKHSRLGDIVVSAPASFHEAPEADGVNGNHQQATEPFYVYCEKIDELSNGATSNGGTAAPILFSYRNFAPKDLVLLTCAKLLVSEFKKAPKACGWMRYIEEGLQNLKDNEFDYTRPPPESDKLKLQIGEGVAVDVKHPEPPPDAAWCLPGTSLVRFGCIGSGRPVTDDCFLRDLFANQQHLLAFDAEFDQVLESLLGNGITSFLVVRGVADYVEGRQAVEAFNWQPYAALAAAAFAKALLLKLEALEEEGTASGTKNGNGRY</sequence>
<dbReference type="SUPFAM" id="SSF53167">
    <property type="entry name" value="Purine and uridine phosphorylases"/>
    <property type="match status" value="1"/>
</dbReference>
<dbReference type="GO" id="GO:0003824">
    <property type="term" value="F:catalytic activity"/>
    <property type="evidence" value="ECO:0007669"/>
    <property type="project" value="InterPro"/>
</dbReference>
<dbReference type="AlphaFoldDB" id="A0A0X3P6W5"/>
<evidence type="ECO:0008006" key="2">
    <source>
        <dbReference type="Google" id="ProtNLM"/>
    </source>
</evidence>
<name>A0A0X3P6W5_SCHSO</name>